<keyword evidence="4 10" id="KW-0479">Metal-binding</keyword>
<evidence type="ECO:0000256" key="7">
    <source>
        <dbReference type="ARBA" id="ARBA00023027"/>
    </source>
</evidence>
<dbReference type="InterPro" id="IPR011032">
    <property type="entry name" value="GroES-like_sf"/>
</dbReference>
<dbReference type="NCBIfam" id="TIGR03989">
    <property type="entry name" value="Rxyl_3153"/>
    <property type="match status" value="1"/>
</dbReference>
<dbReference type="PANTHER" id="PTHR43880">
    <property type="entry name" value="ALCOHOL DEHYDROGENASE"/>
    <property type="match status" value="1"/>
</dbReference>
<dbReference type="AlphaFoldDB" id="A0A076EU64"/>
<gene>
    <name evidence="12" type="ORF">EP51_30805</name>
</gene>
<dbReference type="InterPro" id="IPR020843">
    <property type="entry name" value="ER"/>
</dbReference>
<dbReference type="GO" id="GO:0046294">
    <property type="term" value="P:formaldehyde catabolic process"/>
    <property type="evidence" value="ECO:0007669"/>
    <property type="project" value="TreeGrafter"/>
</dbReference>
<sequence length="372" mass="38638">MSTTARGAVIHEVGGKWEVDDLVLAEPGPGEVRIKVMASGLCHSDDHLVTGDIPNTLPLVGGHEGAGVIDAVGPGVTRLAVGDHVATAYLPACGTCAWCAQGMQYICDTGAGMEAGFMLDGTARFATQSGRPIGAMQRLGTFANYLVTSQAQAVKIDDDIPFDVACLVSCGVATGWGSAVNGAGVRPRDTTMIVGVGGVGINAVQGAHHAGAAHVVAVDPVAFKRERALELGATHAYASIDEAMPFVRSVTNGQGADGAVVTVGVVDGQLIADAFGAVRKEGTVAVVSIGQNEPGIPISPLELVVYAKHLRGVLFGNCNPTRDIPALLDYYKSGRLKLDELITRRYTLDQVNDAYVDMHAGLNLRGVLIHEH</sequence>
<dbReference type="CDD" id="cd08279">
    <property type="entry name" value="Zn_ADH_class_III"/>
    <property type="match status" value="1"/>
</dbReference>
<evidence type="ECO:0000256" key="2">
    <source>
        <dbReference type="ARBA" id="ARBA00008072"/>
    </source>
</evidence>
<dbReference type="GO" id="GO:0008270">
    <property type="term" value="F:zinc ion binding"/>
    <property type="evidence" value="ECO:0007669"/>
    <property type="project" value="InterPro"/>
</dbReference>
<keyword evidence="6" id="KW-0560">Oxidoreductase</keyword>
<comment type="catalytic activity">
    <reaction evidence="9">
        <text>a primary alcohol + NAD(+) = an aldehyde + NADH + H(+)</text>
        <dbReference type="Rhea" id="RHEA:10736"/>
        <dbReference type="ChEBI" id="CHEBI:15378"/>
        <dbReference type="ChEBI" id="CHEBI:15734"/>
        <dbReference type="ChEBI" id="CHEBI:17478"/>
        <dbReference type="ChEBI" id="CHEBI:57540"/>
        <dbReference type="ChEBI" id="CHEBI:57945"/>
        <dbReference type="EC" id="1.1.1.1"/>
    </reaction>
</comment>
<evidence type="ECO:0000313" key="13">
    <source>
        <dbReference type="Proteomes" id="UP000028488"/>
    </source>
</evidence>
<keyword evidence="5 10" id="KW-0862">Zinc</keyword>
<accession>A0A076EU64</accession>
<dbReference type="RefSeq" id="WP_112302491.1">
    <property type="nucleotide sequence ID" value="NZ_CP008947.1"/>
</dbReference>
<dbReference type="InterPro" id="IPR023921">
    <property type="entry name" value="ADH_Zn_actinomycetes"/>
</dbReference>
<dbReference type="InterPro" id="IPR013149">
    <property type="entry name" value="ADH-like_C"/>
</dbReference>
<dbReference type="GO" id="GO:0004022">
    <property type="term" value="F:alcohol dehydrogenase (NAD+) activity"/>
    <property type="evidence" value="ECO:0007669"/>
    <property type="project" value="UniProtKB-EC"/>
</dbReference>
<dbReference type="EMBL" id="CP008947">
    <property type="protein sequence ID" value="AII08777.1"/>
    <property type="molecule type" value="Genomic_DNA"/>
</dbReference>
<evidence type="ECO:0000256" key="8">
    <source>
        <dbReference type="ARBA" id="ARBA00049164"/>
    </source>
</evidence>
<keyword evidence="7" id="KW-0520">NAD</keyword>
<dbReference type="InterPro" id="IPR013154">
    <property type="entry name" value="ADH-like_N"/>
</dbReference>
<dbReference type="Proteomes" id="UP000028488">
    <property type="component" value="Chromosome"/>
</dbReference>
<evidence type="ECO:0000256" key="4">
    <source>
        <dbReference type="ARBA" id="ARBA00022723"/>
    </source>
</evidence>
<organism evidence="12 13">
    <name type="scientific">Rhodococcus opacus</name>
    <name type="common">Nocardia opaca</name>
    <dbReference type="NCBI Taxonomy" id="37919"/>
    <lineage>
        <taxon>Bacteria</taxon>
        <taxon>Bacillati</taxon>
        <taxon>Actinomycetota</taxon>
        <taxon>Actinomycetes</taxon>
        <taxon>Mycobacteriales</taxon>
        <taxon>Nocardiaceae</taxon>
        <taxon>Rhodococcus</taxon>
    </lineage>
</organism>
<name>A0A076EU64_RHOOP</name>
<feature type="domain" description="Enoyl reductase (ER)" evidence="11">
    <location>
        <begin position="14"/>
        <end position="368"/>
    </location>
</feature>
<reference evidence="12 13" key="1">
    <citation type="submission" date="2014-07" db="EMBL/GenBank/DDBJ databases">
        <title>Genome Sequence of Rhodococcus opacus Strain R7, a Biodegrader of Mono- and Polycyclic Aromatic Hydrocarbons.</title>
        <authorList>
            <person name="Di Gennaro P."/>
            <person name="Zampolli J."/>
            <person name="Presti I."/>
            <person name="Cappelletti M."/>
            <person name="D'Ursi P."/>
            <person name="Orro A."/>
            <person name="Mezzelani A."/>
            <person name="Milanesi L."/>
        </authorList>
    </citation>
    <scope>NUCLEOTIDE SEQUENCE [LARGE SCALE GENOMIC DNA]</scope>
    <source>
        <strain evidence="12 13">R7</strain>
    </source>
</reference>
<dbReference type="eggNOG" id="COG1062">
    <property type="taxonomic scope" value="Bacteria"/>
</dbReference>
<evidence type="ECO:0000256" key="5">
    <source>
        <dbReference type="ARBA" id="ARBA00022833"/>
    </source>
</evidence>
<dbReference type="SMART" id="SM00829">
    <property type="entry name" value="PKS_ER"/>
    <property type="match status" value="1"/>
</dbReference>
<evidence type="ECO:0000256" key="10">
    <source>
        <dbReference type="RuleBase" id="RU361277"/>
    </source>
</evidence>
<evidence type="ECO:0000259" key="11">
    <source>
        <dbReference type="SMART" id="SM00829"/>
    </source>
</evidence>
<dbReference type="Gene3D" id="3.40.50.720">
    <property type="entry name" value="NAD(P)-binding Rossmann-like Domain"/>
    <property type="match status" value="1"/>
</dbReference>
<dbReference type="InterPro" id="IPR002328">
    <property type="entry name" value="ADH_Zn_CS"/>
</dbReference>
<dbReference type="EC" id="1.1.1.1" evidence="3"/>
<dbReference type="InterPro" id="IPR036291">
    <property type="entry name" value="NAD(P)-bd_dom_sf"/>
</dbReference>
<dbReference type="PROSITE" id="PS00059">
    <property type="entry name" value="ADH_ZINC"/>
    <property type="match status" value="1"/>
</dbReference>
<evidence type="ECO:0000313" key="12">
    <source>
        <dbReference type="EMBL" id="AII08777.1"/>
    </source>
</evidence>
<dbReference type="Gene3D" id="3.90.180.10">
    <property type="entry name" value="Medium-chain alcohol dehydrogenases, catalytic domain"/>
    <property type="match status" value="1"/>
</dbReference>
<evidence type="ECO:0000256" key="1">
    <source>
        <dbReference type="ARBA" id="ARBA00001947"/>
    </source>
</evidence>
<evidence type="ECO:0000256" key="9">
    <source>
        <dbReference type="ARBA" id="ARBA00049243"/>
    </source>
</evidence>
<comment type="catalytic activity">
    <reaction evidence="8">
        <text>a secondary alcohol + NAD(+) = a ketone + NADH + H(+)</text>
        <dbReference type="Rhea" id="RHEA:10740"/>
        <dbReference type="ChEBI" id="CHEBI:15378"/>
        <dbReference type="ChEBI" id="CHEBI:17087"/>
        <dbReference type="ChEBI" id="CHEBI:35681"/>
        <dbReference type="ChEBI" id="CHEBI:57540"/>
        <dbReference type="ChEBI" id="CHEBI:57945"/>
        <dbReference type="EC" id="1.1.1.1"/>
    </reaction>
</comment>
<dbReference type="Pfam" id="PF08240">
    <property type="entry name" value="ADH_N"/>
    <property type="match status" value="1"/>
</dbReference>
<evidence type="ECO:0000256" key="3">
    <source>
        <dbReference type="ARBA" id="ARBA00013190"/>
    </source>
</evidence>
<proteinExistence type="inferred from homology"/>
<evidence type="ECO:0000256" key="6">
    <source>
        <dbReference type="ARBA" id="ARBA00023002"/>
    </source>
</evidence>
<comment type="similarity">
    <text evidence="2 10">Belongs to the zinc-containing alcohol dehydrogenase family.</text>
</comment>
<dbReference type="SUPFAM" id="SSF51735">
    <property type="entry name" value="NAD(P)-binding Rossmann-fold domains"/>
    <property type="match status" value="1"/>
</dbReference>
<dbReference type="PANTHER" id="PTHR43880:SF12">
    <property type="entry name" value="ALCOHOL DEHYDROGENASE CLASS-3"/>
    <property type="match status" value="1"/>
</dbReference>
<dbReference type="GO" id="GO:0005829">
    <property type="term" value="C:cytosol"/>
    <property type="evidence" value="ECO:0007669"/>
    <property type="project" value="TreeGrafter"/>
</dbReference>
<dbReference type="Pfam" id="PF00107">
    <property type="entry name" value="ADH_zinc_N"/>
    <property type="match status" value="1"/>
</dbReference>
<comment type="cofactor">
    <cofactor evidence="1 10">
        <name>Zn(2+)</name>
        <dbReference type="ChEBI" id="CHEBI:29105"/>
    </cofactor>
</comment>
<dbReference type="GO" id="GO:0051903">
    <property type="term" value="F:S-(hydroxymethyl)glutathione dehydrogenase [NAD(P)+] activity"/>
    <property type="evidence" value="ECO:0007669"/>
    <property type="project" value="TreeGrafter"/>
</dbReference>
<protein>
    <recommendedName>
        <fullName evidence="3">alcohol dehydrogenase</fullName>
        <ecNumber evidence="3">1.1.1.1</ecNumber>
    </recommendedName>
</protein>
<dbReference type="SUPFAM" id="SSF50129">
    <property type="entry name" value="GroES-like"/>
    <property type="match status" value="2"/>
</dbReference>